<keyword evidence="1" id="KW-0812">Transmembrane</keyword>
<evidence type="ECO:0000313" key="4">
    <source>
        <dbReference type="Proteomes" id="UP000248857"/>
    </source>
</evidence>
<protein>
    <recommendedName>
        <fullName evidence="2">Glycosyltransferase 2-like domain-containing protein</fullName>
    </recommendedName>
</protein>
<feature type="domain" description="Glycosyltransferase 2-like" evidence="2">
    <location>
        <begin position="11"/>
        <end position="161"/>
    </location>
</feature>
<dbReference type="SUPFAM" id="SSF53448">
    <property type="entry name" value="Nucleotide-diphospho-sugar transferases"/>
    <property type="match status" value="1"/>
</dbReference>
<dbReference type="Gene3D" id="3.90.550.10">
    <property type="entry name" value="Spore Coat Polysaccharide Biosynthesis Protein SpsA, Chain A"/>
    <property type="match status" value="1"/>
</dbReference>
<dbReference type="PANTHER" id="PTHR43179">
    <property type="entry name" value="RHAMNOSYLTRANSFERASE WBBL"/>
    <property type="match status" value="1"/>
</dbReference>
<dbReference type="OrthoDB" id="9806824at2"/>
<dbReference type="PANTHER" id="PTHR43179:SF7">
    <property type="entry name" value="RHAMNOSYLTRANSFERASE WBBL"/>
    <property type="match status" value="1"/>
</dbReference>
<evidence type="ECO:0000259" key="2">
    <source>
        <dbReference type="Pfam" id="PF00535"/>
    </source>
</evidence>
<proteinExistence type="predicted"/>
<feature type="transmembrane region" description="Helical" evidence="1">
    <location>
        <begin position="261"/>
        <end position="283"/>
    </location>
</feature>
<comment type="caution">
    <text evidence="3">The sequence shown here is derived from an EMBL/GenBank/DDBJ whole genome shotgun (WGS) entry which is preliminary data.</text>
</comment>
<keyword evidence="1" id="KW-0472">Membrane</keyword>
<dbReference type="Pfam" id="PF00535">
    <property type="entry name" value="Glycos_transf_2"/>
    <property type="match status" value="1"/>
</dbReference>
<sequence length="323" mass="36873">MQHTNDLLVFIIIPVHNRKSITFSCLKHLREIGDLCRYQIVVVDDGSTDGTFTMLEEDFPEVTVLSGDGDLWWAGAIVRGMEYAIEHGADYFVWLNDDTFPSVGTIKRMVAECAEHTKIIASAQCYSAQNLQYPTYGGHKKSLTSTRLIFTPKNSLVECDCLSGNLVCFPKIVVDQLGFPPADKLPHCLADIAYTWQAKKYGYRLRVIGDATAVCEFNPSEEGWASSPISMKARWKEIFTLKSNLYPPAFWYFCRKTYDQLALFVFVRMYLNFILFIILRALLPVSILQKIRDLKNILYKDQLSKEFASSFDANSVEMEMKNK</sequence>
<dbReference type="Proteomes" id="UP000248857">
    <property type="component" value="Unassembled WGS sequence"/>
</dbReference>
<keyword evidence="4" id="KW-1185">Reference proteome</keyword>
<dbReference type="EMBL" id="PQWO01000010">
    <property type="protein sequence ID" value="PZD72426.1"/>
    <property type="molecule type" value="Genomic_DNA"/>
</dbReference>
<organism evidence="3 4">
    <name type="scientific">Acaryochloris thomasi RCC1774</name>
    <dbReference type="NCBI Taxonomy" id="1764569"/>
    <lineage>
        <taxon>Bacteria</taxon>
        <taxon>Bacillati</taxon>
        <taxon>Cyanobacteriota</taxon>
        <taxon>Cyanophyceae</taxon>
        <taxon>Acaryochloridales</taxon>
        <taxon>Acaryochloridaceae</taxon>
        <taxon>Acaryochloris</taxon>
        <taxon>Acaryochloris thomasi</taxon>
    </lineage>
</organism>
<name>A0A2W1JG81_9CYAN</name>
<dbReference type="AlphaFoldDB" id="A0A2W1JG81"/>
<gene>
    <name evidence="3" type="ORF">C1752_03593</name>
</gene>
<reference evidence="3 4" key="1">
    <citation type="journal article" date="2018" name="Sci. Rep.">
        <title>A novel species of the marine cyanobacterium Acaryochloris with a unique pigment content and lifestyle.</title>
        <authorList>
            <person name="Partensky F."/>
            <person name="Six C."/>
            <person name="Ratin M."/>
            <person name="Garczarek L."/>
            <person name="Vaulot D."/>
            <person name="Probert I."/>
            <person name="Calteau A."/>
            <person name="Gourvil P."/>
            <person name="Marie D."/>
            <person name="Grebert T."/>
            <person name="Bouchier C."/>
            <person name="Le Panse S."/>
            <person name="Gachenot M."/>
            <person name="Rodriguez F."/>
            <person name="Garrido J.L."/>
        </authorList>
    </citation>
    <scope>NUCLEOTIDE SEQUENCE [LARGE SCALE GENOMIC DNA]</scope>
    <source>
        <strain evidence="3 4">RCC1774</strain>
    </source>
</reference>
<dbReference type="InterPro" id="IPR029044">
    <property type="entry name" value="Nucleotide-diphossugar_trans"/>
</dbReference>
<evidence type="ECO:0000256" key="1">
    <source>
        <dbReference type="SAM" id="Phobius"/>
    </source>
</evidence>
<keyword evidence="1" id="KW-1133">Transmembrane helix</keyword>
<dbReference type="RefSeq" id="WP_110987004.1">
    <property type="nucleotide sequence ID" value="NZ_CAWNWM010000010.1"/>
</dbReference>
<dbReference type="InterPro" id="IPR001173">
    <property type="entry name" value="Glyco_trans_2-like"/>
</dbReference>
<accession>A0A2W1JG81</accession>
<evidence type="ECO:0000313" key="3">
    <source>
        <dbReference type="EMBL" id="PZD72426.1"/>
    </source>
</evidence>